<feature type="chain" id="PRO_5030097574" evidence="1">
    <location>
        <begin position="24"/>
        <end position="435"/>
    </location>
</feature>
<sequence>MKKNITKYLLLALACLGLQSCLFQEENYFDDSSANRATADVNRCGELLKGAPNGWVMEYYVGKDYSLGGITLLCRFDGQRVIMASQMAEADETVSSLYSVKSEQATMLSFDTYNYLVHYFGQPQGSMSDDPNGTLGGDYEFIISSASDERIELKGKKYGNRIVMRALTEDQTWKQYLTKIKKVEDDAFFYEYDLLMDGLYTGQMLRSNYTFIVTYYDEIGKVHQKTVPFMFTADGMRFHEPITIDGQTMQNFVWKNELISFVCTDEGATGVRLPGVYTAGYQSYDYYPGTYQMDFYRLNDETQQLEVASQEVRLLKNEDGKSYWLKGLEYDILVMFDKPRGGLSVSPQLLKKVQGGYVYLAMWDVRNDYVLRSESIGLISYATTNGLYLVDNGVWMGEVSGFIFGVYNSQEEDAAFIGYTDAIASIRLVKKTIEE</sequence>
<dbReference type="EMBL" id="WDER01000036">
    <property type="protein sequence ID" value="KAB6081700.1"/>
    <property type="molecule type" value="Genomic_DNA"/>
</dbReference>
<evidence type="ECO:0000313" key="4">
    <source>
        <dbReference type="Proteomes" id="UP000474077"/>
    </source>
</evidence>
<dbReference type="RefSeq" id="WP_151922265.1">
    <property type="nucleotide sequence ID" value="NZ_RCXZ01000041.1"/>
</dbReference>
<accession>A0A4Q5D6G7</accession>
<name>A0A4Q5D6G7_9BACE</name>
<organism evidence="3 4">
    <name type="scientific">Bacteroides xylanisolvens</name>
    <dbReference type="NCBI Taxonomy" id="371601"/>
    <lineage>
        <taxon>Bacteria</taxon>
        <taxon>Pseudomonadati</taxon>
        <taxon>Bacteroidota</taxon>
        <taxon>Bacteroidia</taxon>
        <taxon>Bacteroidales</taxon>
        <taxon>Bacteroidaceae</taxon>
        <taxon>Bacteroides</taxon>
    </lineage>
</organism>
<keyword evidence="1" id="KW-0732">Signal</keyword>
<feature type="signal peptide" evidence="1">
    <location>
        <begin position="1"/>
        <end position="23"/>
    </location>
</feature>
<evidence type="ECO:0000256" key="1">
    <source>
        <dbReference type="SAM" id="SignalP"/>
    </source>
</evidence>
<evidence type="ECO:0000259" key="2">
    <source>
        <dbReference type="Pfam" id="PF16377"/>
    </source>
</evidence>
<reference evidence="3 4" key="1">
    <citation type="journal article" date="2019" name="Nat. Med.">
        <title>A library of human gut bacterial isolates paired with longitudinal multiomics data enables mechanistic microbiome research.</title>
        <authorList>
            <person name="Poyet M."/>
            <person name="Groussin M."/>
            <person name="Gibbons S.M."/>
            <person name="Avila-Pacheco J."/>
            <person name="Jiang X."/>
            <person name="Kearney S.M."/>
            <person name="Perrotta A.R."/>
            <person name="Berdy B."/>
            <person name="Zhao S."/>
            <person name="Lieberman T.D."/>
            <person name="Swanson P.K."/>
            <person name="Smith M."/>
            <person name="Roesemann S."/>
            <person name="Alexander J.E."/>
            <person name="Rich S.A."/>
            <person name="Livny J."/>
            <person name="Vlamakis H."/>
            <person name="Clish C."/>
            <person name="Bullock K."/>
            <person name="Deik A."/>
            <person name="Scott J."/>
            <person name="Pierce K.A."/>
            <person name="Xavier R.J."/>
            <person name="Alm E.J."/>
        </authorList>
    </citation>
    <scope>NUCLEOTIDE SEQUENCE [LARGE SCALE GENOMIC DNA]</scope>
    <source>
        <strain evidence="3 4">BIOML-A73</strain>
    </source>
</reference>
<protein>
    <submittedName>
        <fullName evidence="3">DUF4302 domain-containing protein</fullName>
    </submittedName>
</protein>
<dbReference type="InterPro" id="IPR032271">
    <property type="entry name" value="DUF4987"/>
</dbReference>
<dbReference type="Pfam" id="PF16377">
    <property type="entry name" value="DUF4987"/>
    <property type="match status" value="1"/>
</dbReference>
<dbReference type="PROSITE" id="PS51257">
    <property type="entry name" value="PROKAR_LIPOPROTEIN"/>
    <property type="match status" value="1"/>
</dbReference>
<dbReference type="InterPro" id="IPR025396">
    <property type="entry name" value="DUF4302"/>
</dbReference>
<dbReference type="Proteomes" id="UP000474077">
    <property type="component" value="Unassembled WGS sequence"/>
</dbReference>
<feature type="domain" description="DUF4987" evidence="2">
    <location>
        <begin position="264"/>
        <end position="379"/>
    </location>
</feature>
<comment type="caution">
    <text evidence="3">The sequence shown here is derived from an EMBL/GenBank/DDBJ whole genome shotgun (WGS) entry which is preliminary data.</text>
</comment>
<proteinExistence type="predicted"/>
<dbReference type="AlphaFoldDB" id="A0A4Q5D6G7"/>
<gene>
    <name evidence="3" type="ORF">GA560_13785</name>
</gene>
<evidence type="ECO:0000313" key="3">
    <source>
        <dbReference type="EMBL" id="KAB6081700.1"/>
    </source>
</evidence>
<dbReference type="Pfam" id="PF14135">
    <property type="entry name" value="DUF4302"/>
    <property type="match status" value="1"/>
</dbReference>